<keyword evidence="2 4" id="KW-0472">Membrane</keyword>
<reference evidence="8" key="1">
    <citation type="journal article" date="2014" name="Int. J. Syst. Evol. Microbiol.">
        <title>Complete genome sequence of Corynebacterium casei LMG S-19264T (=DSM 44701T), isolated from a smear-ripened cheese.</title>
        <authorList>
            <consortium name="US DOE Joint Genome Institute (JGI-PGF)"/>
            <person name="Walter F."/>
            <person name="Albersmeier A."/>
            <person name="Kalinowski J."/>
            <person name="Ruckert C."/>
        </authorList>
    </citation>
    <scope>NUCLEOTIDE SEQUENCE</scope>
    <source>
        <strain evidence="8">KCTC 32296</strain>
    </source>
</reference>
<accession>A0A918UYX9</accession>
<evidence type="ECO:0000256" key="3">
    <source>
        <dbReference type="ARBA" id="ARBA00023237"/>
    </source>
</evidence>
<evidence type="ECO:0000256" key="1">
    <source>
        <dbReference type="ARBA" id="ARBA00004442"/>
    </source>
</evidence>
<evidence type="ECO:0000259" key="7">
    <source>
        <dbReference type="Pfam" id="PF07715"/>
    </source>
</evidence>
<comment type="subcellular location">
    <subcellularLocation>
        <location evidence="1 4">Cell outer membrane</location>
    </subcellularLocation>
</comment>
<dbReference type="Gene3D" id="2.170.130.10">
    <property type="entry name" value="TonB-dependent receptor, plug domain"/>
    <property type="match status" value="1"/>
</dbReference>
<evidence type="ECO:0000313" key="9">
    <source>
        <dbReference type="Proteomes" id="UP000662572"/>
    </source>
</evidence>
<keyword evidence="5" id="KW-0732">Signal</keyword>
<feature type="domain" description="TonB-dependent receptor plug" evidence="7">
    <location>
        <begin position="67"/>
        <end position="181"/>
    </location>
</feature>
<dbReference type="Pfam" id="PF00593">
    <property type="entry name" value="TonB_dep_Rec_b-barrel"/>
    <property type="match status" value="1"/>
</dbReference>
<dbReference type="PANTHER" id="PTHR40980:SF3">
    <property type="entry name" value="TONB-DEPENDENT RECEPTOR-LIKE BETA-BARREL DOMAIN-CONTAINING PROTEIN"/>
    <property type="match status" value="1"/>
</dbReference>
<organism evidence="8 9">
    <name type="scientific">Asticcacaulis endophyticus</name>
    <dbReference type="NCBI Taxonomy" id="1395890"/>
    <lineage>
        <taxon>Bacteria</taxon>
        <taxon>Pseudomonadati</taxon>
        <taxon>Pseudomonadota</taxon>
        <taxon>Alphaproteobacteria</taxon>
        <taxon>Caulobacterales</taxon>
        <taxon>Caulobacteraceae</taxon>
        <taxon>Asticcacaulis</taxon>
    </lineage>
</organism>
<dbReference type="GO" id="GO:0009279">
    <property type="term" value="C:cell outer membrane"/>
    <property type="evidence" value="ECO:0007669"/>
    <property type="project" value="UniProtKB-SubCell"/>
</dbReference>
<feature type="domain" description="TonB-dependent receptor-like beta-barrel" evidence="6">
    <location>
        <begin position="479"/>
        <end position="1026"/>
    </location>
</feature>
<keyword evidence="8" id="KW-0675">Receptor</keyword>
<evidence type="ECO:0000256" key="4">
    <source>
        <dbReference type="RuleBase" id="RU003357"/>
    </source>
</evidence>
<dbReference type="Gene3D" id="2.40.170.20">
    <property type="entry name" value="TonB-dependent receptor, beta-barrel domain"/>
    <property type="match status" value="1"/>
</dbReference>
<comment type="similarity">
    <text evidence="4">Belongs to the TonB-dependent receptor family.</text>
</comment>
<dbReference type="Proteomes" id="UP000662572">
    <property type="component" value="Unassembled WGS sequence"/>
</dbReference>
<proteinExistence type="inferred from homology"/>
<dbReference type="PANTHER" id="PTHR40980">
    <property type="entry name" value="PLUG DOMAIN-CONTAINING PROTEIN"/>
    <property type="match status" value="1"/>
</dbReference>
<dbReference type="AlphaFoldDB" id="A0A918UYX9"/>
<dbReference type="EMBL" id="BMZB01000006">
    <property type="protein sequence ID" value="GGZ43411.1"/>
    <property type="molecule type" value="Genomic_DNA"/>
</dbReference>
<dbReference type="InterPro" id="IPR000531">
    <property type="entry name" value="Beta-barrel_TonB"/>
</dbReference>
<keyword evidence="4" id="KW-0798">TonB box</keyword>
<evidence type="ECO:0000259" key="6">
    <source>
        <dbReference type="Pfam" id="PF00593"/>
    </source>
</evidence>
<dbReference type="NCBIfam" id="TIGR01782">
    <property type="entry name" value="TonB-Xanth-Caul"/>
    <property type="match status" value="1"/>
</dbReference>
<evidence type="ECO:0000256" key="5">
    <source>
        <dbReference type="SAM" id="SignalP"/>
    </source>
</evidence>
<protein>
    <submittedName>
        <fullName evidence="8">TonB-dependent receptor</fullName>
    </submittedName>
</protein>
<keyword evidence="3" id="KW-0998">Cell outer membrane</keyword>
<gene>
    <name evidence="8" type="ORF">GCM10011273_32800</name>
</gene>
<evidence type="ECO:0000256" key="2">
    <source>
        <dbReference type="ARBA" id="ARBA00023136"/>
    </source>
</evidence>
<feature type="signal peptide" evidence="5">
    <location>
        <begin position="1"/>
        <end position="34"/>
    </location>
</feature>
<dbReference type="InterPro" id="IPR010104">
    <property type="entry name" value="TonB_rcpt_bac"/>
</dbReference>
<keyword evidence="9" id="KW-1185">Reference proteome</keyword>
<dbReference type="InterPro" id="IPR037066">
    <property type="entry name" value="Plug_dom_sf"/>
</dbReference>
<dbReference type="InterPro" id="IPR036942">
    <property type="entry name" value="Beta-barrel_TonB_sf"/>
</dbReference>
<feature type="chain" id="PRO_5038008112" evidence="5">
    <location>
        <begin position="35"/>
        <end position="1059"/>
    </location>
</feature>
<dbReference type="RefSeq" id="WP_189488614.1">
    <property type="nucleotide sequence ID" value="NZ_BMZB01000006.1"/>
</dbReference>
<dbReference type="Pfam" id="PF07715">
    <property type="entry name" value="Plug"/>
    <property type="match status" value="1"/>
</dbReference>
<evidence type="ECO:0000313" key="8">
    <source>
        <dbReference type="EMBL" id="GGZ43411.1"/>
    </source>
</evidence>
<dbReference type="InterPro" id="IPR012910">
    <property type="entry name" value="Plug_dom"/>
</dbReference>
<name>A0A918UYX9_9CAUL</name>
<dbReference type="SUPFAM" id="SSF56935">
    <property type="entry name" value="Porins"/>
    <property type="match status" value="1"/>
</dbReference>
<sequence>MNTTKSNRGLTRAVRAAVLCSASTLALVASGAYAQDAAPASPEAGDVETVIVTGVRGSLQRSMNIKRNAIGVVDAISAEDIGKYPDTNLAESIQRISGVSINRINGEGSEVTVRGFGPGFNLTTLNGRVMPSANIAVVGQDNDFGGGGSRNFDFSNIASDGVSGFEVYKTGKADVASGGIGATLNIKTLRPINRSGSTGSITVKGLHGENMVDGKDWTPEVSGAYSWGSEDKTFGVAVFGSYSERDVATRTATQNSWNIDYFATCPELKPDCSLFLPSGSGRLRYDTNGNLLSTITNRPPDGAQVSYANDSRYQLNDAHTERTNLQATVQWRPAENWLFTADALYAENKATENRSDAGNWFNRPFDQVVFEQGASGIYNAVFMQENLSGTKDMGFEQALRGVNDKLTSYGLNAEWNINDSMTLTLDAHSSKAEALPGNPNGTTAVLIALGAPVIASHSVDFRGEIPIQRYVINDGTPIYAPNSTTTIIGYRGNRNGQLDLGDLGSQVGRMVTNSQSHKIDEFKANFRYDFDSESRFDAGIDFIKSKMDTTTGSTYQALGDWGISNPGDVQQYAPGLVQTYDIGAMFQDFTPGDSSVAFRGNALDIYNALADGYNVSIPTAAITSNQIEEDIKAIYGQFMMKGDFLGMSATVVAGLRYEKTDVTASALQSLPTAIRWTADNDTTVDFNGGTVALNFDSSYHNWLPNLDVSLNVRDDIVARGSFSKTIARPSFGNMYATTTVNGPPRPTLNGVNPTATSGNPGLLPLESSNVDFSVEWYYGPTNYASIGFYNKDIANFVGQGSVEQSLFGLRDPSSGQAGSRSGTAATALAAIGQGTTDVNLFTMTALLIKNNGNATAATAEYQANSTGGNLNQSFVDQVLAAYDITADANDPLHTFVTSIPINNKTANLYGFELAFQHFFGDTGFGVAGSLTTVDGDVEFDNSQADTDTVQFPLLGLSDTYNVTLIYDKGPLSGRLSYNWRDEYISGANRDGSAHNPTYVEAFGVVDVSVNYQVTPSIQLTVEGLNLTKEHIRQHGRDKVNLYYAQELDTRYQVGLRYKF</sequence>
<reference evidence="8" key="2">
    <citation type="submission" date="2020-09" db="EMBL/GenBank/DDBJ databases">
        <authorList>
            <person name="Sun Q."/>
            <person name="Kim S."/>
        </authorList>
    </citation>
    <scope>NUCLEOTIDE SEQUENCE</scope>
    <source>
        <strain evidence="8">KCTC 32296</strain>
    </source>
</reference>
<comment type="caution">
    <text evidence="8">The sequence shown here is derived from an EMBL/GenBank/DDBJ whole genome shotgun (WGS) entry which is preliminary data.</text>
</comment>